<proteinExistence type="predicted"/>
<accession>A0A0L7L8M7</accession>
<protein>
    <submittedName>
        <fullName evidence="1">Putative SH3-binding domain protein 5-like protein</fullName>
    </submittedName>
</protein>
<sequence length="67" mass="7593">MMAGVSPWCYFIADDGWCIFMVRFLSYFSMEMLTDDQIASLMLDAQLEAVCERLAGVAQPQSPTARY</sequence>
<comment type="caution">
    <text evidence="1">The sequence shown here is derived from an EMBL/GenBank/DDBJ whole genome shotgun (WGS) entry which is preliminary data.</text>
</comment>
<evidence type="ECO:0000313" key="1">
    <source>
        <dbReference type="EMBL" id="KOB71700.1"/>
    </source>
</evidence>
<name>A0A0L7L8M7_OPEBR</name>
<dbReference type="Proteomes" id="UP000037510">
    <property type="component" value="Unassembled WGS sequence"/>
</dbReference>
<reference evidence="1 2" key="1">
    <citation type="journal article" date="2015" name="Genome Biol. Evol.">
        <title>The genome of winter moth (Operophtera brumata) provides a genomic perspective on sexual dimorphism and phenology.</title>
        <authorList>
            <person name="Derks M.F."/>
            <person name="Smit S."/>
            <person name="Salis L."/>
            <person name="Schijlen E."/>
            <person name="Bossers A."/>
            <person name="Mateman C."/>
            <person name="Pijl A.S."/>
            <person name="de Ridder D."/>
            <person name="Groenen M.A."/>
            <person name="Visser M.E."/>
            <person name="Megens H.J."/>
        </authorList>
    </citation>
    <scope>NUCLEOTIDE SEQUENCE [LARGE SCALE GENOMIC DNA]</scope>
    <source>
        <strain evidence="1">WM2013NL</strain>
        <tissue evidence="1">Head and thorax</tissue>
    </source>
</reference>
<evidence type="ECO:0000313" key="2">
    <source>
        <dbReference type="Proteomes" id="UP000037510"/>
    </source>
</evidence>
<gene>
    <name evidence="1" type="ORF">OBRU01_13420</name>
</gene>
<dbReference type="AlphaFoldDB" id="A0A0L7L8M7"/>
<dbReference type="EMBL" id="JTDY01002303">
    <property type="protein sequence ID" value="KOB71700.1"/>
    <property type="molecule type" value="Genomic_DNA"/>
</dbReference>
<keyword evidence="2" id="KW-1185">Reference proteome</keyword>
<organism evidence="1 2">
    <name type="scientific">Operophtera brumata</name>
    <name type="common">Winter moth</name>
    <name type="synonym">Phalaena brumata</name>
    <dbReference type="NCBI Taxonomy" id="104452"/>
    <lineage>
        <taxon>Eukaryota</taxon>
        <taxon>Metazoa</taxon>
        <taxon>Ecdysozoa</taxon>
        <taxon>Arthropoda</taxon>
        <taxon>Hexapoda</taxon>
        <taxon>Insecta</taxon>
        <taxon>Pterygota</taxon>
        <taxon>Neoptera</taxon>
        <taxon>Endopterygota</taxon>
        <taxon>Lepidoptera</taxon>
        <taxon>Glossata</taxon>
        <taxon>Ditrysia</taxon>
        <taxon>Geometroidea</taxon>
        <taxon>Geometridae</taxon>
        <taxon>Larentiinae</taxon>
        <taxon>Operophtera</taxon>
    </lineage>
</organism>